<dbReference type="InterPro" id="IPR051872">
    <property type="entry name" value="Cytochrome_b5/Flavoprotein_Rdt"/>
</dbReference>
<reference evidence="10" key="1">
    <citation type="submission" date="2019-08" db="EMBL/GenBank/DDBJ databases">
        <title>The improved chromosome-level genome for the pearl oyster Pinctada fucata martensii using PacBio sequencing and Hi-C.</title>
        <authorList>
            <person name="Zheng Z."/>
        </authorList>
    </citation>
    <scope>NUCLEOTIDE SEQUENCE</scope>
    <source>
        <strain evidence="10">ZZ-2019</strain>
        <tissue evidence="10">Adductor muscle</tissue>
    </source>
</reference>
<comment type="similarity">
    <text evidence="6">Belongs to the cytochrome b5 family.</text>
</comment>
<dbReference type="InterPro" id="IPR001199">
    <property type="entry name" value="Cyt_B5-like_heme/steroid-bd"/>
</dbReference>
<dbReference type="SUPFAM" id="SSF52343">
    <property type="entry name" value="Ferredoxin reductase-like, C-terminal NADP-linked domain"/>
    <property type="match status" value="1"/>
</dbReference>
<accession>A0AA88XYE6</accession>
<dbReference type="GO" id="GO:0005783">
    <property type="term" value="C:endoplasmic reticulum"/>
    <property type="evidence" value="ECO:0007669"/>
    <property type="project" value="TreeGrafter"/>
</dbReference>
<dbReference type="Proteomes" id="UP001186944">
    <property type="component" value="Unassembled WGS sequence"/>
</dbReference>
<feature type="domain" description="Cytochrome b5 heme-binding" evidence="8">
    <location>
        <begin position="59"/>
        <end position="132"/>
    </location>
</feature>
<evidence type="ECO:0008006" key="12">
    <source>
        <dbReference type="Google" id="ProtNLM"/>
    </source>
</evidence>
<dbReference type="Gene3D" id="3.40.50.80">
    <property type="entry name" value="Nucleotide-binding domain of ferredoxin-NADP reductase (FNR) module"/>
    <property type="match status" value="1"/>
</dbReference>
<evidence type="ECO:0000259" key="8">
    <source>
        <dbReference type="PROSITE" id="PS50255"/>
    </source>
</evidence>
<dbReference type="PROSITE" id="PS51384">
    <property type="entry name" value="FAD_FR"/>
    <property type="match status" value="1"/>
</dbReference>
<dbReference type="InterPro" id="IPR018506">
    <property type="entry name" value="Cyt_B5_heme-BS"/>
</dbReference>
<feature type="compositionally biased region" description="Polar residues" evidence="7">
    <location>
        <begin position="13"/>
        <end position="22"/>
    </location>
</feature>
<dbReference type="InterPro" id="IPR039261">
    <property type="entry name" value="FNR_nucleotide-bd"/>
</dbReference>
<name>A0AA88XYE6_PINIB</name>
<dbReference type="Gene3D" id="3.10.120.10">
    <property type="entry name" value="Cytochrome b5-like heme/steroid binding domain"/>
    <property type="match status" value="1"/>
</dbReference>
<keyword evidence="4" id="KW-0560">Oxidoreductase</keyword>
<keyword evidence="11" id="KW-1185">Reference proteome</keyword>
<dbReference type="PROSITE" id="PS50255">
    <property type="entry name" value="CYTOCHROME_B5_2"/>
    <property type="match status" value="1"/>
</dbReference>
<evidence type="ECO:0000256" key="1">
    <source>
        <dbReference type="ARBA" id="ARBA00006105"/>
    </source>
</evidence>
<sequence>MSQNFLSPIFPAPNSQQRISQSNERKKVALRPGRSLMDWIRLGRSGKDLTGVGGKVFDVSMDELSKHNKKDDAWMAIRGKVYNVTPYLEYHPGGEDELMRGAGLDGTQLFDEIHKWVNYESMLEKCYIGKLKAATPVKKRGASTTILKPPSGPIPPKFDWYQSSSSVTLVVYTKWTHMSHEFVIIDKSERNFISTLYIEDYIYNIHIVQVHKDSGKTEICLSKLRKDLQWKSVGKHLDQHNSFVRAKDKDFVYRQCTVDSVSQVTHDTKLLCISLPHQCRMCVPIGYHVYLRHKISDMDIVRSYTVVLPSLLPDQQDSRVTEGRVFYLMIKIYKDGVFTPWIDGLKQGDVIEVSSFDGNFSRQQLSQCSDLVLYAAGTGFTPMVSLIYNSLHTDPQCNRKVKLVFFNKTQEDILWRDQLDKLSQEFDRLSIEYVLSNADDSWTGRRGRIQGDLVRELTPKPDLNDKLLICACGPTPFTNSALQ</sequence>
<comment type="similarity">
    <text evidence="1">Belongs to the flavoprotein pyridine nucleotide cytochrome reductase family.</text>
</comment>
<evidence type="ECO:0000256" key="6">
    <source>
        <dbReference type="RuleBase" id="RU362121"/>
    </source>
</evidence>
<feature type="domain" description="FAD-binding FR-type" evidence="9">
    <location>
        <begin position="251"/>
        <end position="363"/>
    </location>
</feature>
<dbReference type="Pfam" id="PF00175">
    <property type="entry name" value="NAD_binding_1"/>
    <property type="match status" value="1"/>
</dbReference>
<dbReference type="CDD" id="cd06183">
    <property type="entry name" value="cyt_b5_reduct_like"/>
    <property type="match status" value="1"/>
</dbReference>
<dbReference type="GO" id="GO:0020037">
    <property type="term" value="F:heme binding"/>
    <property type="evidence" value="ECO:0007669"/>
    <property type="project" value="UniProtKB-UniRule"/>
</dbReference>
<organism evidence="10 11">
    <name type="scientific">Pinctada imbricata</name>
    <name type="common">Atlantic pearl-oyster</name>
    <name type="synonym">Pinctada martensii</name>
    <dbReference type="NCBI Taxonomy" id="66713"/>
    <lineage>
        <taxon>Eukaryota</taxon>
        <taxon>Metazoa</taxon>
        <taxon>Spiralia</taxon>
        <taxon>Lophotrochozoa</taxon>
        <taxon>Mollusca</taxon>
        <taxon>Bivalvia</taxon>
        <taxon>Autobranchia</taxon>
        <taxon>Pteriomorphia</taxon>
        <taxon>Pterioida</taxon>
        <taxon>Pterioidea</taxon>
        <taxon>Pteriidae</taxon>
        <taxon>Pinctada</taxon>
    </lineage>
</organism>
<dbReference type="InterPro" id="IPR008333">
    <property type="entry name" value="Cbr1-like_FAD-bd_dom"/>
</dbReference>
<dbReference type="Gene3D" id="2.40.30.10">
    <property type="entry name" value="Translation factors"/>
    <property type="match status" value="1"/>
</dbReference>
<dbReference type="PANTHER" id="PTHR46237">
    <property type="entry name" value="CYTOCHROME B5 REDUCTASE 4 FAMILY MEMBER"/>
    <property type="match status" value="1"/>
</dbReference>
<proteinExistence type="inferred from homology"/>
<dbReference type="InterPro" id="IPR036400">
    <property type="entry name" value="Cyt_B5-like_heme/steroid_sf"/>
</dbReference>
<dbReference type="SUPFAM" id="SSF63380">
    <property type="entry name" value="Riboflavin synthase domain-like"/>
    <property type="match status" value="1"/>
</dbReference>
<evidence type="ECO:0000256" key="7">
    <source>
        <dbReference type="SAM" id="MobiDB-lite"/>
    </source>
</evidence>
<protein>
    <recommendedName>
        <fullName evidence="12">Cytochrome-b5 reductase</fullName>
    </recommendedName>
</protein>
<keyword evidence="2 6" id="KW-0349">Heme</keyword>
<evidence type="ECO:0000313" key="10">
    <source>
        <dbReference type="EMBL" id="KAK3089389.1"/>
    </source>
</evidence>
<dbReference type="GO" id="GO:0046872">
    <property type="term" value="F:metal ion binding"/>
    <property type="evidence" value="ECO:0007669"/>
    <property type="project" value="UniProtKB-UniRule"/>
</dbReference>
<gene>
    <name evidence="10" type="ORF">FSP39_003237</name>
</gene>
<dbReference type="FunFam" id="3.10.120.10:FF:000001">
    <property type="entry name" value="Cytochrome b5 reductase 4"/>
    <property type="match status" value="1"/>
</dbReference>
<evidence type="ECO:0000259" key="9">
    <source>
        <dbReference type="PROSITE" id="PS51384"/>
    </source>
</evidence>
<dbReference type="GO" id="GO:0004128">
    <property type="term" value="F:cytochrome-b5 reductase activity, acting on NAD(P)H"/>
    <property type="evidence" value="ECO:0007669"/>
    <property type="project" value="TreeGrafter"/>
</dbReference>
<dbReference type="EMBL" id="VSWD01000010">
    <property type="protein sequence ID" value="KAK3089389.1"/>
    <property type="molecule type" value="Genomic_DNA"/>
</dbReference>
<evidence type="ECO:0000313" key="11">
    <source>
        <dbReference type="Proteomes" id="UP001186944"/>
    </source>
</evidence>
<dbReference type="PRINTS" id="PR00406">
    <property type="entry name" value="CYTB5RDTASE"/>
</dbReference>
<evidence type="ECO:0000256" key="3">
    <source>
        <dbReference type="ARBA" id="ARBA00022723"/>
    </source>
</evidence>
<evidence type="ECO:0000256" key="5">
    <source>
        <dbReference type="ARBA" id="ARBA00023004"/>
    </source>
</evidence>
<comment type="caution">
    <text evidence="10">The sequence shown here is derived from an EMBL/GenBank/DDBJ whole genome shotgun (WGS) entry which is preliminary data.</text>
</comment>
<keyword evidence="3 6" id="KW-0479">Metal-binding</keyword>
<dbReference type="FunFam" id="3.40.50.80:FF:000021">
    <property type="entry name" value="Cytochrome b5 reductase 4"/>
    <property type="match status" value="1"/>
</dbReference>
<dbReference type="GO" id="GO:0006801">
    <property type="term" value="P:superoxide metabolic process"/>
    <property type="evidence" value="ECO:0007669"/>
    <property type="project" value="TreeGrafter"/>
</dbReference>
<dbReference type="AlphaFoldDB" id="A0AA88XYE6"/>
<dbReference type="InterPro" id="IPR017927">
    <property type="entry name" value="FAD-bd_FR_type"/>
</dbReference>
<evidence type="ECO:0000256" key="2">
    <source>
        <dbReference type="ARBA" id="ARBA00022617"/>
    </source>
</evidence>
<dbReference type="PANTHER" id="PTHR46237:SF1">
    <property type="entry name" value="CYTOCHROME B5 REDUCTASE 4"/>
    <property type="match status" value="1"/>
</dbReference>
<dbReference type="SMART" id="SM01117">
    <property type="entry name" value="Cyt-b5"/>
    <property type="match status" value="1"/>
</dbReference>
<dbReference type="PRINTS" id="PR00363">
    <property type="entry name" value="CYTOCHROMEB5"/>
</dbReference>
<evidence type="ECO:0000256" key="4">
    <source>
        <dbReference type="ARBA" id="ARBA00023002"/>
    </source>
</evidence>
<dbReference type="PROSITE" id="PS00191">
    <property type="entry name" value="CYTOCHROME_B5_1"/>
    <property type="match status" value="1"/>
</dbReference>
<dbReference type="Pfam" id="PF00173">
    <property type="entry name" value="Cyt-b5"/>
    <property type="match status" value="1"/>
</dbReference>
<dbReference type="SUPFAM" id="SSF49764">
    <property type="entry name" value="HSP20-like chaperones"/>
    <property type="match status" value="1"/>
</dbReference>
<dbReference type="SUPFAM" id="SSF55856">
    <property type="entry name" value="Cytochrome b5-like heme/steroid binding domain"/>
    <property type="match status" value="1"/>
</dbReference>
<keyword evidence="5 6" id="KW-0408">Iron</keyword>
<feature type="region of interest" description="Disordered" evidence="7">
    <location>
        <begin position="1"/>
        <end position="27"/>
    </location>
</feature>
<dbReference type="Pfam" id="PF00970">
    <property type="entry name" value="FAD_binding_6"/>
    <property type="match status" value="1"/>
</dbReference>
<dbReference type="InterPro" id="IPR017938">
    <property type="entry name" value="Riboflavin_synthase-like_b-brl"/>
</dbReference>
<dbReference type="InterPro" id="IPR008978">
    <property type="entry name" value="HSP20-like_chaperone"/>
</dbReference>
<dbReference type="InterPro" id="IPR001433">
    <property type="entry name" value="OxRdtase_FAD/NAD-bd"/>
</dbReference>